<dbReference type="InterPro" id="IPR013747">
    <property type="entry name" value="ACP_syn_III_C"/>
</dbReference>
<name>A0ABU3P2A3_9FIRM</name>
<comment type="caution">
    <text evidence="6">The sequence shown here is derived from an EMBL/GenBank/DDBJ whole genome shotgun (WGS) entry which is preliminary data.</text>
</comment>
<dbReference type="SUPFAM" id="SSF53901">
    <property type="entry name" value="Thiolase-like"/>
    <property type="match status" value="1"/>
</dbReference>
<evidence type="ECO:0000313" key="6">
    <source>
        <dbReference type="EMBL" id="MDT8903172.1"/>
    </source>
</evidence>
<organism evidence="6 7">
    <name type="scientific">Anaeroselena agilis</name>
    <dbReference type="NCBI Taxonomy" id="3063788"/>
    <lineage>
        <taxon>Bacteria</taxon>
        <taxon>Bacillati</taxon>
        <taxon>Bacillota</taxon>
        <taxon>Negativicutes</taxon>
        <taxon>Acetonemataceae</taxon>
        <taxon>Anaeroselena</taxon>
    </lineage>
</organism>
<feature type="domain" description="Beta-ketoacyl-[acyl-carrier-protein] synthase III C-terminal" evidence="4">
    <location>
        <begin position="247"/>
        <end position="334"/>
    </location>
</feature>
<dbReference type="PANTHER" id="PTHR34069">
    <property type="entry name" value="3-OXOACYL-[ACYL-CARRIER-PROTEIN] SYNTHASE 3"/>
    <property type="match status" value="1"/>
</dbReference>
<dbReference type="InterPro" id="IPR013751">
    <property type="entry name" value="ACP_syn_III_N"/>
</dbReference>
<dbReference type="InterPro" id="IPR016039">
    <property type="entry name" value="Thiolase-like"/>
</dbReference>
<dbReference type="PANTHER" id="PTHR34069:SF2">
    <property type="entry name" value="BETA-KETOACYL-[ACYL-CARRIER-PROTEIN] SYNTHASE III"/>
    <property type="match status" value="1"/>
</dbReference>
<evidence type="ECO:0000256" key="3">
    <source>
        <dbReference type="SAM" id="Phobius"/>
    </source>
</evidence>
<keyword evidence="7" id="KW-1185">Reference proteome</keyword>
<gene>
    <name evidence="6" type="ORF">Q4T40_18205</name>
</gene>
<evidence type="ECO:0000256" key="1">
    <source>
        <dbReference type="ARBA" id="ARBA00022679"/>
    </source>
</evidence>
<keyword evidence="1" id="KW-0808">Transferase</keyword>
<dbReference type="Gene3D" id="3.40.47.10">
    <property type="match status" value="2"/>
</dbReference>
<accession>A0ABU3P2A3</accession>
<reference evidence="6 7" key="1">
    <citation type="submission" date="2023-07" db="EMBL/GenBank/DDBJ databases">
        <title>The novel representative of Negativicutes class, Anaeroselena agilis gen. nov. sp. nov.</title>
        <authorList>
            <person name="Prokofeva M.I."/>
            <person name="Elcheninov A.G."/>
            <person name="Klyukina A."/>
            <person name="Kublanov I.V."/>
            <person name="Frolov E.N."/>
            <person name="Podosokorskaya O.A."/>
        </authorList>
    </citation>
    <scope>NUCLEOTIDE SEQUENCE [LARGE SCALE GENOMIC DNA]</scope>
    <source>
        <strain evidence="6 7">4137-cl</strain>
    </source>
</reference>
<evidence type="ECO:0000256" key="2">
    <source>
        <dbReference type="ARBA" id="ARBA00023315"/>
    </source>
</evidence>
<feature type="transmembrane region" description="Helical" evidence="3">
    <location>
        <begin position="315"/>
        <end position="336"/>
    </location>
</feature>
<dbReference type="Pfam" id="PF08545">
    <property type="entry name" value="ACP_syn_III"/>
    <property type="match status" value="1"/>
</dbReference>
<dbReference type="NCBIfam" id="NF005308">
    <property type="entry name" value="PRK06840.1"/>
    <property type="match status" value="1"/>
</dbReference>
<dbReference type="EMBL" id="JAUOZS010000001">
    <property type="protein sequence ID" value="MDT8903172.1"/>
    <property type="molecule type" value="Genomic_DNA"/>
</dbReference>
<evidence type="ECO:0000259" key="5">
    <source>
        <dbReference type="Pfam" id="PF08545"/>
    </source>
</evidence>
<evidence type="ECO:0000259" key="4">
    <source>
        <dbReference type="Pfam" id="PF08541"/>
    </source>
</evidence>
<evidence type="ECO:0000313" key="7">
    <source>
        <dbReference type="Proteomes" id="UP001254848"/>
    </source>
</evidence>
<keyword evidence="2" id="KW-0012">Acyltransferase</keyword>
<dbReference type="Proteomes" id="UP001254848">
    <property type="component" value="Unassembled WGS sequence"/>
</dbReference>
<feature type="domain" description="Beta-ketoacyl-[acyl-carrier-protein] synthase III N-terminal" evidence="5">
    <location>
        <begin position="108"/>
        <end position="189"/>
    </location>
</feature>
<proteinExistence type="predicted"/>
<keyword evidence="3" id="KW-0812">Transmembrane</keyword>
<protein>
    <submittedName>
        <fullName evidence="6">3-oxoacyl-ACP synthase</fullName>
    </submittedName>
</protein>
<keyword evidence="3" id="KW-1133">Transmembrane helix</keyword>
<dbReference type="Pfam" id="PF08541">
    <property type="entry name" value="ACP_syn_III_C"/>
    <property type="match status" value="1"/>
</dbReference>
<keyword evidence="3" id="KW-0472">Membrane</keyword>
<dbReference type="RefSeq" id="WP_413781631.1">
    <property type="nucleotide sequence ID" value="NZ_JAUOZS010000001.1"/>
</dbReference>
<sequence>MDNNFVGIKDIQIYVPETVQDSRVIAEKSGIPCETIEQKFGIKQRHKAGPDEHVSDMAIQAARKILAGIDPADLDLVVYCGSEYKDYYLFNLAAKVQHAIGAKNANAFEIHSLCSAGVLSLNILKSMMLCNPELRNVLLVSSSKETDLVALDNPRARFMFNFGDGAAAALLVKGHPANRILGTHMITDGQFAEDVACYGVGSRNYYRTETLDYPQRNLDVRDPQSMKERLDPVSLNNFLAVIAKAAEKSGYRAADIKFIAPIFMKRSILTHILDHFGLTEDNSFILEDYGHCQSADAYIALSEAARLGRLKDGDLAVMLGAGTGYTWAATAILWGIPS</sequence>